<dbReference type="PANTHER" id="PTHR46992">
    <property type="entry name" value="GYF DOMAIN-CONTAINING PROTEIN"/>
    <property type="match status" value="1"/>
</dbReference>
<dbReference type="KEGG" id="dzi:111316533"/>
<organism evidence="2 3">
    <name type="scientific">Durio zibethinus</name>
    <name type="common">Durian</name>
    <dbReference type="NCBI Taxonomy" id="66656"/>
    <lineage>
        <taxon>Eukaryota</taxon>
        <taxon>Viridiplantae</taxon>
        <taxon>Streptophyta</taxon>
        <taxon>Embryophyta</taxon>
        <taxon>Tracheophyta</taxon>
        <taxon>Spermatophyta</taxon>
        <taxon>Magnoliopsida</taxon>
        <taxon>eudicotyledons</taxon>
        <taxon>Gunneridae</taxon>
        <taxon>Pentapetalae</taxon>
        <taxon>rosids</taxon>
        <taxon>malvids</taxon>
        <taxon>Malvales</taxon>
        <taxon>Malvaceae</taxon>
        <taxon>Helicteroideae</taxon>
        <taxon>Durio</taxon>
    </lineage>
</organism>
<name>A0A6P6BAX7_DURZI</name>
<gene>
    <name evidence="3" type="primary">LOC111316533</name>
</gene>
<feature type="compositionally biased region" description="Basic and acidic residues" evidence="1">
    <location>
        <begin position="91"/>
        <end position="127"/>
    </location>
</feature>
<proteinExistence type="predicted"/>
<sequence>MAGGKFNLADDLLPSKTDSDLSSLKAWDGNLEENGLIGLLDDAKDQSTSESSIPLSPQGLYAKPADAKMLAAGASGDIRAPNSLPASADSNLKDSWRLDGSQDKKDWRRTTPDLESSRRWREEERETSLLGRRDRRKEDRRTDISSMRDAPENRTLSSSERWHDVSSRSSGHESRRDNKWSSRWGPEDKEKDSRTEKRTDAEKEDAPTDKEAVVSGGRIASEREKDSRGKWRPRHRLEVHAGGSASYRSAPGFGLERVRMEGSNVRFAVGSNVYIKYKVQN</sequence>
<dbReference type="Proteomes" id="UP000515121">
    <property type="component" value="Unplaced"/>
</dbReference>
<feature type="region of interest" description="Disordered" evidence="1">
    <location>
        <begin position="1"/>
        <end position="20"/>
    </location>
</feature>
<feature type="compositionally biased region" description="Basic and acidic residues" evidence="1">
    <location>
        <begin position="220"/>
        <end position="229"/>
    </location>
</feature>
<feature type="region of interest" description="Disordered" evidence="1">
    <location>
        <begin position="73"/>
        <end position="234"/>
    </location>
</feature>
<dbReference type="AlphaFoldDB" id="A0A6P6BAX7"/>
<evidence type="ECO:0000256" key="1">
    <source>
        <dbReference type="SAM" id="MobiDB-lite"/>
    </source>
</evidence>
<protein>
    <submittedName>
        <fullName evidence="3">Uncharacterized protein LOC111316533</fullName>
    </submittedName>
</protein>
<evidence type="ECO:0000313" key="2">
    <source>
        <dbReference type="Proteomes" id="UP000515121"/>
    </source>
</evidence>
<evidence type="ECO:0000313" key="3">
    <source>
        <dbReference type="RefSeq" id="XP_022774235.1"/>
    </source>
</evidence>
<dbReference type="RefSeq" id="XP_022774235.1">
    <property type="nucleotide sequence ID" value="XM_022918500.1"/>
</dbReference>
<feature type="region of interest" description="Disordered" evidence="1">
    <location>
        <begin position="41"/>
        <end position="60"/>
    </location>
</feature>
<feature type="compositionally biased region" description="Basic and acidic residues" evidence="1">
    <location>
        <begin position="160"/>
        <end position="212"/>
    </location>
</feature>
<reference evidence="3" key="1">
    <citation type="submission" date="2025-08" db="UniProtKB">
        <authorList>
            <consortium name="RefSeq"/>
        </authorList>
    </citation>
    <scope>IDENTIFICATION</scope>
    <source>
        <tissue evidence="3">Fruit stalk</tissue>
    </source>
</reference>
<dbReference type="PANTHER" id="PTHR46992:SF1">
    <property type="entry name" value="GYF DOMAIN-CONTAINING PROTEIN"/>
    <property type="match status" value="1"/>
</dbReference>
<accession>A0A6P6BAX7</accession>
<dbReference type="OrthoDB" id="1751691at2759"/>
<dbReference type="GeneID" id="111316533"/>
<keyword evidence="2" id="KW-1185">Reference proteome</keyword>